<dbReference type="STRING" id="1086011.HJ01_02498"/>
<dbReference type="Proteomes" id="UP000005566">
    <property type="component" value="Unassembled WGS sequence"/>
</dbReference>
<feature type="transmembrane region" description="Helical" evidence="1">
    <location>
        <begin position="42"/>
        <end position="64"/>
    </location>
</feature>
<keyword evidence="1" id="KW-0472">Membrane</keyword>
<feature type="transmembrane region" description="Helical" evidence="1">
    <location>
        <begin position="262"/>
        <end position="285"/>
    </location>
</feature>
<organism evidence="3 4">
    <name type="scientific">Flavobacterium frigoris (strain PS1)</name>
    <dbReference type="NCBI Taxonomy" id="1086011"/>
    <lineage>
        <taxon>Bacteria</taxon>
        <taxon>Pseudomonadati</taxon>
        <taxon>Bacteroidota</taxon>
        <taxon>Flavobacteriia</taxon>
        <taxon>Flavobacteriales</taxon>
        <taxon>Flavobacteriaceae</taxon>
        <taxon>Flavobacterium</taxon>
    </lineage>
</organism>
<name>H7FSD3_FLAFP</name>
<feature type="transmembrane region" description="Helical" evidence="1">
    <location>
        <begin position="114"/>
        <end position="132"/>
    </location>
</feature>
<keyword evidence="4" id="KW-1185">Reference proteome</keyword>
<keyword evidence="1" id="KW-0812">Transmembrane</keyword>
<feature type="transmembrane region" description="Helical" evidence="1">
    <location>
        <begin position="239"/>
        <end position="256"/>
    </location>
</feature>
<sequence>MNTKASKPHYPILDGLRGIAALMVVAFHIFEAHATSHLDQIINHGYLAVDFFFLLSGFVVGYAYDDRWDKMSIGNFFKRRLIRLQPMVIMGMIIGALLFYFQDSAALWPTINEVPVWKMLLVMVIGFTLIPVPTSLDIRGWAEMHPLNGPGWSLFYEYIANILYALFVRKLSKTALSILVVLAGCALVHLAVTSPNGDIIGGWSLNTEQIHIGFARMMYPFFAGVLLFRLGNLIQVKNAFFWCSLLVIIALAMPRVGGSAHLWLNGVYDSAVVILFFPIVIFLAASGEIKSKFAGRVCTFFGDISYPIYITHYPIIYIYTAWAVDNKMKISEAYPVSILVLLSCVALAYTCLKLYDLPVRRWINQKVLQKQQDK</sequence>
<dbReference type="PATRIC" id="fig|1086011.3.peg.2446"/>
<reference evidence="3 4" key="1">
    <citation type="journal article" date="2014" name="Acta Crystallogr. D">
        <title>Structure-based characterization and antifreeze properties of a hyperactive ice-binding protein from the Antarctic bacterium Flavobacterium frigoris PS1.</title>
        <authorList>
            <person name="Do H."/>
            <person name="Kim S.J."/>
            <person name="Kim H.J."/>
            <person name="Lee J.H."/>
        </authorList>
    </citation>
    <scope>NUCLEOTIDE SEQUENCE [LARGE SCALE GENOMIC DNA]</scope>
    <source>
        <strain evidence="3 4">PS1</strain>
    </source>
</reference>
<dbReference type="GO" id="GO:0016747">
    <property type="term" value="F:acyltransferase activity, transferring groups other than amino-acyl groups"/>
    <property type="evidence" value="ECO:0007669"/>
    <property type="project" value="InterPro"/>
</dbReference>
<dbReference type="OrthoDB" id="9796461at2"/>
<dbReference type="InterPro" id="IPR002656">
    <property type="entry name" value="Acyl_transf_3_dom"/>
</dbReference>
<feature type="domain" description="Acyltransferase 3" evidence="2">
    <location>
        <begin position="13"/>
        <end position="348"/>
    </location>
</feature>
<proteinExistence type="predicted"/>
<evidence type="ECO:0000313" key="4">
    <source>
        <dbReference type="Proteomes" id="UP000005566"/>
    </source>
</evidence>
<dbReference type="RefSeq" id="WP_007138675.1">
    <property type="nucleotide sequence ID" value="NZ_AHKF01000018.1"/>
</dbReference>
<evidence type="ECO:0000259" key="2">
    <source>
        <dbReference type="Pfam" id="PF01757"/>
    </source>
</evidence>
<dbReference type="InterPro" id="IPR050879">
    <property type="entry name" value="Acyltransferase_3"/>
</dbReference>
<feature type="transmembrane region" description="Helical" evidence="1">
    <location>
        <begin position="212"/>
        <end position="232"/>
    </location>
</feature>
<dbReference type="EMBL" id="AHKF01000018">
    <property type="protein sequence ID" value="EIA08776.1"/>
    <property type="molecule type" value="Genomic_DNA"/>
</dbReference>
<dbReference type="eggNOG" id="COG1835">
    <property type="taxonomic scope" value="Bacteria"/>
</dbReference>
<comment type="caution">
    <text evidence="3">The sequence shown here is derived from an EMBL/GenBank/DDBJ whole genome shotgun (WGS) entry which is preliminary data.</text>
</comment>
<evidence type="ECO:0000256" key="1">
    <source>
        <dbReference type="SAM" id="Phobius"/>
    </source>
</evidence>
<dbReference type="Pfam" id="PF01757">
    <property type="entry name" value="Acyl_transf_3"/>
    <property type="match status" value="1"/>
</dbReference>
<dbReference type="PANTHER" id="PTHR23028">
    <property type="entry name" value="ACETYLTRANSFERASE"/>
    <property type="match status" value="1"/>
</dbReference>
<feature type="transmembrane region" description="Helical" evidence="1">
    <location>
        <begin position="336"/>
        <end position="355"/>
    </location>
</feature>
<evidence type="ECO:0000313" key="3">
    <source>
        <dbReference type="EMBL" id="EIA08776.1"/>
    </source>
</evidence>
<dbReference type="AlphaFoldDB" id="H7FSD3"/>
<keyword evidence="3" id="KW-0808">Transferase</keyword>
<gene>
    <name evidence="3" type="ORF">HJ01_02498</name>
</gene>
<feature type="transmembrane region" description="Helical" evidence="1">
    <location>
        <begin position="12"/>
        <end position="30"/>
    </location>
</feature>
<feature type="transmembrane region" description="Helical" evidence="1">
    <location>
        <begin position="84"/>
        <end position="102"/>
    </location>
</feature>
<keyword evidence="3" id="KW-0012">Acyltransferase</keyword>
<keyword evidence="1" id="KW-1133">Transmembrane helix</keyword>
<feature type="transmembrane region" description="Helical" evidence="1">
    <location>
        <begin position="306"/>
        <end position="324"/>
    </location>
</feature>
<feature type="transmembrane region" description="Helical" evidence="1">
    <location>
        <begin position="174"/>
        <end position="192"/>
    </location>
</feature>
<accession>H7FSD3</accession>
<dbReference type="PANTHER" id="PTHR23028:SF134">
    <property type="entry name" value="PUTATIVE (AFU_ORTHOLOGUE AFUA_4G08520)-RELATED"/>
    <property type="match status" value="1"/>
</dbReference>
<protein>
    <submittedName>
        <fullName evidence="3">Acyltransferase</fullName>
    </submittedName>
</protein>